<protein>
    <recommendedName>
        <fullName evidence="5">DUF1190 domain-containing protein</fullName>
    </recommendedName>
</protein>
<keyword evidence="4" id="KW-1185">Reference proteome</keyword>
<feature type="compositionally biased region" description="Basic residues" evidence="1">
    <location>
        <begin position="112"/>
        <end position="126"/>
    </location>
</feature>
<dbReference type="EMBL" id="BMGG01000014">
    <property type="protein sequence ID" value="GGC93657.1"/>
    <property type="molecule type" value="Genomic_DNA"/>
</dbReference>
<name>A0A916UYY1_9HYPH</name>
<feature type="region of interest" description="Disordered" evidence="1">
    <location>
        <begin position="44"/>
        <end position="126"/>
    </location>
</feature>
<reference evidence="3" key="2">
    <citation type="submission" date="2020-09" db="EMBL/GenBank/DDBJ databases">
        <authorList>
            <person name="Sun Q."/>
            <person name="Zhou Y."/>
        </authorList>
    </citation>
    <scope>NUCLEOTIDE SEQUENCE</scope>
    <source>
        <strain evidence="3">CGMCC 1.12919</strain>
    </source>
</reference>
<organism evidence="3 4">
    <name type="scientific">Chelatococcus reniformis</name>
    <dbReference type="NCBI Taxonomy" id="1494448"/>
    <lineage>
        <taxon>Bacteria</taxon>
        <taxon>Pseudomonadati</taxon>
        <taxon>Pseudomonadota</taxon>
        <taxon>Alphaproteobacteria</taxon>
        <taxon>Hyphomicrobiales</taxon>
        <taxon>Chelatococcaceae</taxon>
        <taxon>Chelatococcus</taxon>
    </lineage>
</organism>
<feature type="signal peptide" evidence="2">
    <location>
        <begin position="1"/>
        <end position="18"/>
    </location>
</feature>
<gene>
    <name evidence="3" type="ORF">GCM10010994_59330</name>
</gene>
<evidence type="ECO:0000313" key="4">
    <source>
        <dbReference type="Proteomes" id="UP000637002"/>
    </source>
</evidence>
<sequence length="126" mass="13741">MKAALVLALLVVPAAAWAQAPLRTIDDCERFEEPLAYNACLAKFGPERGAGPQTTSEVSDDKDDGRGRERKSAALGSGGGQEAKARPWRTSRSRNGRVSASFDVSPYFSGKSSRRHYGKRSYGRRH</sequence>
<dbReference type="RefSeq" id="WP_188612806.1">
    <property type="nucleotide sequence ID" value="NZ_BMGG01000014.1"/>
</dbReference>
<dbReference type="AlphaFoldDB" id="A0A916UYY1"/>
<feature type="compositionally biased region" description="Basic and acidic residues" evidence="1">
    <location>
        <begin position="63"/>
        <end position="72"/>
    </location>
</feature>
<comment type="caution">
    <text evidence="3">The sequence shown here is derived from an EMBL/GenBank/DDBJ whole genome shotgun (WGS) entry which is preliminary data.</text>
</comment>
<evidence type="ECO:0008006" key="5">
    <source>
        <dbReference type="Google" id="ProtNLM"/>
    </source>
</evidence>
<evidence type="ECO:0000256" key="2">
    <source>
        <dbReference type="SAM" id="SignalP"/>
    </source>
</evidence>
<keyword evidence="2" id="KW-0732">Signal</keyword>
<proteinExistence type="predicted"/>
<feature type="chain" id="PRO_5036791766" description="DUF1190 domain-containing protein" evidence="2">
    <location>
        <begin position="19"/>
        <end position="126"/>
    </location>
</feature>
<evidence type="ECO:0000256" key="1">
    <source>
        <dbReference type="SAM" id="MobiDB-lite"/>
    </source>
</evidence>
<evidence type="ECO:0000313" key="3">
    <source>
        <dbReference type="EMBL" id="GGC93657.1"/>
    </source>
</evidence>
<feature type="compositionally biased region" description="Basic residues" evidence="1">
    <location>
        <begin position="86"/>
        <end position="95"/>
    </location>
</feature>
<reference evidence="3" key="1">
    <citation type="journal article" date="2014" name="Int. J. Syst. Evol. Microbiol.">
        <title>Complete genome sequence of Corynebacterium casei LMG S-19264T (=DSM 44701T), isolated from a smear-ripened cheese.</title>
        <authorList>
            <consortium name="US DOE Joint Genome Institute (JGI-PGF)"/>
            <person name="Walter F."/>
            <person name="Albersmeier A."/>
            <person name="Kalinowski J."/>
            <person name="Ruckert C."/>
        </authorList>
    </citation>
    <scope>NUCLEOTIDE SEQUENCE</scope>
    <source>
        <strain evidence="3">CGMCC 1.12919</strain>
    </source>
</reference>
<accession>A0A916UYY1</accession>
<dbReference type="Proteomes" id="UP000637002">
    <property type="component" value="Unassembled WGS sequence"/>
</dbReference>